<dbReference type="InterPro" id="IPR027417">
    <property type="entry name" value="P-loop_NTPase"/>
</dbReference>
<sequence length="283" mass="30719">MSEFEEEQEEGPAPSLAKIKHIILILSGKGGVGKSSVTTQTALSLCEMGYKVGVLDIDLTGPSLPRMFGLEDKSIYQDSNGWRPVSVETNNEGSLSVISIGFLLGGRGNSVVWKGPKKTAMIKQFVKDVAWGELDYLLIDTPPGTSDEHISIAEQLRFSGPDGAIVVTTPQGVATADVKKELNFCKKIDLKIIGIVENMSGFICPHCAECTNIFSSGGGKALADEFSIPYLGNIPIDPQFVDMIENQKNSEKTLSESYSVSSIHSIFHEIIQKVLDQKHPARF</sequence>
<name>A0A8H2VF92_9SACH</name>
<dbReference type="GO" id="GO:0140663">
    <property type="term" value="F:ATP-dependent FeS chaperone activity"/>
    <property type="evidence" value="ECO:0007669"/>
    <property type="project" value="InterPro"/>
</dbReference>
<evidence type="ECO:0000256" key="4">
    <source>
        <dbReference type="ARBA" id="ARBA00022723"/>
    </source>
</evidence>
<evidence type="ECO:0000256" key="1">
    <source>
        <dbReference type="ARBA" id="ARBA00004496"/>
    </source>
</evidence>
<accession>A0A8H2VF92</accession>
<protein>
    <submittedName>
        <fullName evidence="10">Similar to Saccharomyces cerevisiae YIL003W CFD1 Highly conserved, iron-sulfur cluster binding protein localized in the cytoplasm</fullName>
    </submittedName>
</protein>
<comment type="similarity">
    <text evidence="9">Belongs to the Mrp/NBP35 ATP-binding proteins family. NUBP2/CFD1 subfamily.</text>
</comment>
<dbReference type="Pfam" id="PF10609">
    <property type="entry name" value="ParA"/>
    <property type="match status" value="1"/>
</dbReference>
<evidence type="ECO:0000256" key="2">
    <source>
        <dbReference type="ARBA" id="ARBA00022485"/>
    </source>
</evidence>
<comment type="caution">
    <text evidence="10">The sequence shown here is derived from an EMBL/GenBank/DDBJ whole genome shotgun (WGS) entry which is preliminary data.</text>
</comment>
<evidence type="ECO:0000256" key="7">
    <source>
        <dbReference type="ARBA" id="ARBA00023004"/>
    </source>
</evidence>
<dbReference type="Gene3D" id="3.40.50.300">
    <property type="entry name" value="P-loop containing nucleotide triphosphate hydrolases"/>
    <property type="match status" value="1"/>
</dbReference>
<dbReference type="GO" id="GO:0016226">
    <property type="term" value="P:iron-sulfur cluster assembly"/>
    <property type="evidence" value="ECO:0007669"/>
    <property type="project" value="UniProtKB-UniRule"/>
</dbReference>
<dbReference type="InterPro" id="IPR019591">
    <property type="entry name" value="Mrp/NBP35_ATP-bd"/>
</dbReference>
<dbReference type="InterPro" id="IPR033756">
    <property type="entry name" value="YlxH/NBP35"/>
</dbReference>
<dbReference type="PROSITE" id="PS01215">
    <property type="entry name" value="MRP"/>
    <property type="match status" value="1"/>
</dbReference>
<keyword evidence="6 9" id="KW-0067">ATP-binding</keyword>
<dbReference type="HAMAP" id="MF_02040">
    <property type="entry name" value="Mrp_NBP35"/>
    <property type="match status" value="1"/>
</dbReference>
<dbReference type="CDD" id="cd02037">
    <property type="entry name" value="Mrp_NBP35"/>
    <property type="match status" value="1"/>
</dbReference>
<dbReference type="HAMAP" id="MF_03039">
    <property type="entry name" value="NUBP2"/>
    <property type="match status" value="1"/>
</dbReference>
<keyword evidence="4 9" id="KW-0479">Metal-binding</keyword>
<dbReference type="InterPro" id="IPR028600">
    <property type="entry name" value="NUBP2/Cfd1_eukaryotes"/>
</dbReference>
<dbReference type="InterPro" id="IPR000808">
    <property type="entry name" value="Mrp-like_CS"/>
</dbReference>
<dbReference type="GO" id="GO:0005524">
    <property type="term" value="F:ATP binding"/>
    <property type="evidence" value="ECO:0007669"/>
    <property type="project" value="UniProtKB-KW"/>
</dbReference>
<keyword evidence="5 9" id="KW-0547">Nucleotide-binding</keyword>
<dbReference type="GO" id="GO:0005829">
    <property type="term" value="C:cytosol"/>
    <property type="evidence" value="ECO:0007669"/>
    <property type="project" value="TreeGrafter"/>
</dbReference>
<evidence type="ECO:0000256" key="5">
    <source>
        <dbReference type="ARBA" id="ARBA00022741"/>
    </source>
</evidence>
<evidence type="ECO:0000256" key="3">
    <source>
        <dbReference type="ARBA" id="ARBA00022490"/>
    </source>
</evidence>
<dbReference type="PANTHER" id="PTHR23264:SF19">
    <property type="entry name" value="CYTOSOLIC FE-S CLUSTER ASSEMBLY FACTOR NUBP2"/>
    <property type="match status" value="1"/>
</dbReference>
<evidence type="ECO:0000256" key="9">
    <source>
        <dbReference type="HAMAP-Rule" id="MF_03039"/>
    </source>
</evidence>
<evidence type="ECO:0000256" key="8">
    <source>
        <dbReference type="ARBA" id="ARBA00023014"/>
    </source>
</evidence>
<feature type="binding site" evidence="9">
    <location>
        <position position="204"/>
    </location>
    <ligand>
        <name>[4Fe-4S] cluster</name>
        <dbReference type="ChEBI" id="CHEBI:49883"/>
        <note>ligand shared between dimeric partners</note>
    </ligand>
</feature>
<evidence type="ECO:0000313" key="10">
    <source>
        <dbReference type="EMBL" id="CAB4254083.1"/>
    </source>
</evidence>
<dbReference type="GO" id="GO:0046872">
    <property type="term" value="F:metal ion binding"/>
    <property type="evidence" value="ECO:0007669"/>
    <property type="project" value="UniProtKB-KW"/>
</dbReference>
<evidence type="ECO:0000313" key="11">
    <source>
        <dbReference type="Proteomes" id="UP000644660"/>
    </source>
</evidence>
<keyword evidence="11" id="KW-1185">Reference proteome</keyword>
<organism evidence="10 11">
    <name type="scientific">Maudiozyma barnettii</name>
    <dbReference type="NCBI Taxonomy" id="61262"/>
    <lineage>
        <taxon>Eukaryota</taxon>
        <taxon>Fungi</taxon>
        <taxon>Dikarya</taxon>
        <taxon>Ascomycota</taxon>
        <taxon>Saccharomycotina</taxon>
        <taxon>Saccharomycetes</taxon>
        <taxon>Saccharomycetales</taxon>
        <taxon>Saccharomycetaceae</taxon>
        <taxon>Maudiozyma</taxon>
    </lineage>
</organism>
<evidence type="ECO:0000256" key="6">
    <source>
        <dbReference type="ARBA" id="ARBA00022840"/>
    </source>
</evidence>
<keyword evidence="2 9" id="KW-0004">4Fe-4S</keyword>
<dbReference type="SUPFAM" id="SSF52540">
    <property type="entry name" value="P-loop containing nucleoside triphosphate hydrolases"/>
    <property type="match status" value="1"/>
</dbReference>
<dbReference type="PANTHER" id="PTHR23264">
    <property type="entry name" value="NUCLEOTIDE-BINDING PROTEIN NBP35 YEAST -RELATED"/>
    <property type="match status" value="1"/>
</dbReference>
<dbReference type="GO" id="GO:0051539">
    <property type="term" value="F:4 iron, 4 sulfur cluster binding"/>
    <property type="evidence" value="ECO:0007669"/>
    <property type="project" value="UniProtKB-UniRule"/>
</dbReference>
<feature type="binding site" evidence="9">
    <location>
        <position position="207"/>
    </location>
    <ligand>
        <name>[4Fe-4S] cluster</name>
        <dbReference type="ChEBI" id="CHEBI:49883"/>
        <note>ligand shared between dimeric partners</note>
    </ligand>
</feature>
<gene>
    <name evidence="10" type="ORF">KABA2_03S12144</name>
</gene>
<dbReference type="GeneID" id="64857064"/>
<dbReference type="FunFam" id="3.40.50.300:FF:001300">
    <property type="entry name" value="Cytosolic Fe-S cluster assembly factor CFD1"/>
    <property type="match status" value="1"/>
</dbReference>
<feature type="binding site" evidence="9">
    <location>
        <begin position="28"/>
        <end position="35"/>
    </location>
    <ligand>
        <name>ATP</name>
        <dbReference type="ChEBI" id="CHEBI:30616"/>
    </ligand>
</feature>
<keyword evidence="7 9" id="KW-0408">Iron</keyword>
<dbReference type="RefSeq" id="XP_041405927.1">
    <property type="nucleotide sequence ID" value="XM_041549993.1"/>
</dbReference>
<keyword evidence="8 9" id="KW-0411">Iron-sulfur</keyword>
<proteinExistence type="inferred from homology"/>
<dbReference type="EMBL" id="CAEFZW010000003">
    <property type="protein sequence ID" value="CAB4254083.1"/>
    <property type="molecule type" value="Genomic_DNA"/>
</dbReference>
<keyword evidence="3 9" id="KW-0963">Cytoplasm</keyword>
<dbReference type="Proteomes" id="UP000644660">
    <property type="component" value="Unassembled WGS sequence"/>
</dbReference>
<comment type="function">
    <text evidence="9">Component of the cytosolic iron-sulfur (Fe/S) protein assembly (CIA) machinery. Required for maturation of extramitochondrial Fe-S proteins. The NBP35-CFD1 heterotetramer forms a Fe-S scaffold complex, mediating the de novo assembly of an Fe-S cluster and its transfer to target apoproteins. Required for biogenesis and export of both ribosomal subunits, which may reflect a role in assembly of the Fe/S clusters in RLI1, a protein which performs rRNA processing and ribosome export.</text>
</comment>
<reference evidence="10 11" key="1">
    <citation type="submission" date="2020-05" db="EMBL/GenBank/DDBJ databases">
        <authorList>
            <person name="Casaregola S."/>
            <person name="Devillers H."/>
            <person name="Grondin C."/>
        </authorList>
    </citation>
    <scope>NUCLEOTIDE SEQUENCE [LARGE SCALE GENOMIC DNA]</scope>
    <source>
        <strain evidence="10 11">CLIB 1767</strain>
    </source>
</reference>
<comment type="subcellular location">
    <subcellularLocation>
        <location evidence="1 9">Cytoplasm</location>
    </subcellularLocation>
</comment>
<dbReference type="AlphaFoldDB" id="A0A8H2VF92"/>